<keyword evidence="5" id="KW-1185">Reference proteome</keyword>
<dbReference type="GO" id="GO:0070402">
    <property type="term" value="F:NADPH binding"/>
    <property type="evidence" value="ECO:0007669"/>
    <property type="project" value="TreeGrafter"/>
</dbReference>
<dbReference type="AlphaFoldDB" id="N8YDY6"/>
<gene>
    <name evidence="4" type="ORF">F960_00657</name>
</gene>
<dbReference type="SUPFAM" id="SSF51735">
    <property type="entry name" value="NAD(P)-binding Rossmann-fold domains"/>
    <property type="match status" value="1"/>
</dbReference>
<dbReference type="InterPro" id="IPR014189">
    <property type="entry name" value="Quinone_OxRdtase_PIG3"/>
</dbReference>
<keyword evidence="1" id="KW-0521">NADP</keyword>
<dbReference type="SUPFAM" id="SSF50129">
    <property type="entry name" value="GroES-like"/>
    <property type="match status" value="1"/>
</dbReference>
<dbReference type="SMART" id="SM00829">
    <property type="entry name" value="PKS_ER"/>
    <property type="match status" value="1"/>
</dbReference>
<evidence type="ECO:0000259" key="3">
    <source>
        <dbReference type="SMART" id="SM00829"/>
    </source>
</evidence>
<dbReference type="STRING" id="202952.GCA_000747725_02409"/>
<dbReference type="InterPro" id="IPR011032">
    <property type="entry name" value="GroES-like_sf"/>
</dbReference>
<name>N8YDY6_9GAMM</name>
<dbReference type="eggNOG" id="COG0604">
    <property type="taxonomic scope" value="Bacteria"/>
</dbReference>
<dbReference type="Pfam" id="PF00107">
    <property type="entry name" value="ADH_zinc_N"/>
    <property type="match status" value="1"/>
</dbReference>
<evidence type="ECO:0000256" key="1">
    <source>
        <dbReference type="ARBA" id="ARBA00022857"/>
    </source>
</evidence>
<comment type="caution">
    <text evidence="4">The sequence shown here is derived from an EMBL/GenBank/DDBJ whole genome shotgun (WGS) entry which is preliminary data.</text>
</comment>
<proteinExistence type="predicted"/>
<dbReference type="Proteomes" id="UP000013117">
    <property type="component" value="Unassembled WGS sequence"/>
</dbReference>
<dbReference type="PANTHER" id="PTHR48106:SF8">
    <property type="entry name" value="OS02G0805600 PROTEIN"/>
    <property type="match status" value="1"/>
</dbReference>
<dbReference type="EMBL" id="APPN01000050">
    <property type="protein sequence ID" value="ENV35007.1"/>
    <property type="molecule type" value="Genomic_DNA"/>
</dbReference>
<dbReference type="Gene3D" id="3.40.50.720">
    <property type="entry name" value="NAD(P)-binding Rossmann-like Domain"/>
    <property type="match status" value="1"/>
</dbReference>
<feature type="domain" description="Enoyl reductase (ER)" evidence="3">
    <location>
        <begin position="29"/>
        <end position="341"/>
    </location>
</feature>
<dbReference type="CDD" id="cd05276">
    <property type="entry name" value="p53_inducible_oxidoreductase"/>
    <property type="match status" value="1"/>
</dbReference>
<dbReference type="Gene3D" id="3.90.180.10">
    <property type="entry name" value="Medium-chain alcohol dehydrogenases, catalytic domain"/>
    <property type="match status" value="1"/>
</dbReference>
<dbReference type="PATRIC" id="fig|1120926.3.peg.620"/>
<dbReference type="InterPro" id="IPR036291">
    <property type="entry name" value="NAD(P)-bd_dom_sf"/>
</dbReference>
<evidence type="ECO:0000313" key="5">
    <source>
        <dbReference type="Proteomes" id="UP000013117"/>
    </source>
</evidence>
<organism evidence="4 5">
    <name type="scientific">Acinetobacter gerneri DSM 14967 = CIP 107464 = MTCC 9824</name>
    <dbReference type="NCBI Taxonomy" id="1120926"/>
    <lineage>
        <taxon>Bacteria</taxon>
        <taxon>Pseudomonadati</taxon>
        <taxon>Pseudomonadota</taxon>
        <taxon>Gammaproteobacteria</taxon>
        <taxon>Moraxellales</taxon>
        <taxon>Moraxellaceae</taxon>
        <taxon>Acinetobacter</taxon>
    </lineage>
</organism>
<evidence type="ECO:0000256" key="2">
    <source>
        <dbReference type="ARBA" id="ARBA00023002"/>
    </source>
</evidence>
<dbReference type="InterPro" id="IPR013154">
    <property type="entry name" value="ADH-like_N"/>
</dbReference>
<dbReference type="InterPro" id="IPR013149">
    <property type="entry name" value="ADH-like_C"/>
</dbReference>
<dbReference type="NCBIfam" id="TIGR02824">
    <property type="entry name" value="quinone_pig3"/>
    <property type="match status" value="1"/>
</dbReference>
<accession>N8YDY6</accession>
<protein>
    <recommendedName>
        <fullName evidence="3">Enoyl reductase (ER) domain-containing protein</fullName>
    </recommendedName>
</protein>
<dbReference type="PANTHER" id="PTHR48106">
    <property type="entry name" value="QUINONE OXIDOREDUCTASE PIG3-RELATED"/>
    <property type="match status" value="1"/>
</dbReference>
<keyword evidence="2" id="KW-0560">Oxidoreductase</keyword>
<reference evidence="4 5" key="1">
    <citation type="submission" date="2013-02" db="EMBL/GenBank/DDBJ databases">
        <title>The Genome Sequence of Acinetobacter gerneri CIP 107464.</title>
        <authorList>
            <consortium name="The Broad Institute Genome Sequencing Platform"/>
            <consortium name="The Broad Institute Genome Sequencing Center for Infectious Disease"/>
            <person name="Cerqueira G."/>
            <person name="Feldgarden M."/>
            <person name="Courvalin P."/>
            <person name="Perichon B."/>
            <person name="Grillot-Courvalin C."/>
            <person name="Clermont D."/>
            <person name="Rocha E."/>
            <person name="Yoon E.-J."/>
            <person name="Nemec A."/>
            <person name="Walker B."/>
            <person name="Young S.K."/>
            <person name="Zeng Q."/>
            <person name="Gargeya S."/>
            <person name="Fitzgerald M."/>
            <person name="Haas B."/>
            <person name="Abouelleil A."/>
            <person name="Alvarado L."/>
            <person name="Arachchi H.M."/>
            <person name="Berlin A.M."/>
            <person name="Chapman S.B."/>
            <person name="Dewar J."/>
            <person name="Goldberg J."/>
            <person name="Griggs A."/>
            <person name="Gujja S."/>
            <person name="Hansen M."/>
            <person name="Howarth C."/>
            <person name="Imamovic A."/>
            <person name="Larimer J."/>
            <person name="McCowan C."/>
            <person name="Murphy C."/>
            <person name="Neiman D."/>
            <person name="Pearson M."/>
            <person name="Priest M."/>
            <person name="Roberts A."/>
            <person name="Saif S."/>
            <person name="Shea T."/>
            <person name="Sisk P."/>
            <person name="Sykes S."/>
            <person name="Wortman J."/>
            <person name="Nusbaum C."/>
            <person name="Birren B."/>
        </authorList>
    </citation>
    <scope>NUCLEOTIDE SEQUENCE [LARGE SCALE GENOMIC DNA]</scope>
    <source>
        <strain evidence="4 5">CIP 107464</strain>
    </source>
</reference>
<dbReference type="GO" id="GO:0016651">
    <property type="term" value="F:oxidoreductase activity, acting on NAD(P)H"/>
    <property type="evidence" value="ECO:0007669"/>
    <property type="project" value="TreeGrafter"/>
</dbReference>
<sequence length="344" mass="37158">MKNLNEQLTQGRQMSIPNQMQHVVITEAGGPEKLAIIATATPEPKSDEVLVKVHAFGINRPDILQRQGLYPMPAGVTPVPGLEVAGEVVAVGENVEKFKVGDQVCGLTNGGGYAEYCVVPESQTIAIPNGVSYVQAAAIPETFFTVWANVFQMGRAKQGETALIHGGSSGIGTTALMLCRAFGIKTFSTVGSDDKAQAISDLTDAINYKTQDFETYINEKTDNKGVDVILDMVGAPYLERNLNLLRRDGRLVYIAFLGGAKAKEVKLGQIMMKRLTITGSTMRARNTAEKAEIAQGLMDNVAPLWAKGECLPMIFKTFKFDQIVDAHIAMDVGDHIGKIVVEVI</sequence>
<evidence type="ECO:0000313" key="4">
    <source>
        <dbReference type="EMBL" id="ENV35007.1"/>
    </source>
</evidence>
<dbReference type="Pfam" id="PF08240">
    <property type="entry name" value="ADH_N"/>
    <property type="match status" value="1"/>
</dbReference>
<dbReference type="InterPro" id="IPR020843">
    <property type="entry name" value="ER"/>
</dbReference>
<dbReference type="HOGENOM" id="CLU_026673_3_4_6"/>